<dbReference type="Proteomes" id="UP000053232">
    <property type="component" value="Unassembled WGS sequence"/>
</dbReference>
<dbReference type="EMBL" id="ARYC01003172">
    <property type="protein sequence ID" value="KEJ82844.1"/>
    <property type="molecule type" value="Genomic_DNA"/>
</dbReference>
<name>A0A073HZH6_9SPIT</name>
<evidence type="ECO:0000313" key="1">
    <source>
        <dbReference type="EMBL" id="KEJ82844.1"/>
    </source>
</evidence>
<keyword evidence="2" id="KW-1185">Reference proteome</keyword>
<gene>
    <name evidence="1" type="ORF">OXYTRIMIC_246</name>
</gene>
<organism evidence="1 2">
    <name type="scientific">Oxytricha trifallax</name>
    <dbReference type="NCBI Taxonomy" id="1172189"/>
    <lineage>
        <taxon>Eukaryota</taxon>
        <taxon>Sar</taxon>
        <taxon>Alveolata</taxon>
        <taxon>Ciliophora</taxon>
        <taxon>Intramacronucleata</taxon>
        <taxon>Spirotrichea</taxon>
        <taxon>Stichotrichia</taxon>
        <taxon>Sporadotrichida</taxon>
        <taxon>Oxytrichidae</taxon>
        <taxon>Oxytrichinae</taxon>
        <taxon>Oxytricha</taxon>
    </lineage>
</organism>
<comment type="caution">
    <text evidence="1">The sequence shown here is derived from an EMBL/GenBank/DDBJ whole genome shotgun (WGS) entry which is preliminary data.</text>
</comment>
<proteinExistence type="predicted"/>
<reference evidence="2" key="1">
    <citation type="journal article" date="2014" name="Cell">
        <title>The Architecture of a Scrambled Genome Reveals Massive Levels of Genomic Rearrangement during Development.</title>
        <authorList>
            <person name="Chen X."/>
            <person name="Bracht J.R."/>
            <person name="Goldman A.D."/>
            <person name="Dolzhenko E."/>
            <person name="Clay D.M."/>
            <person name="Swart E.C."/>
            <person name="Perlman D.H."/>
            <person name="Doak T.G."/>
            <person name="Stuart A."/>
            <person name="Amemiya C.T."/>
            <person name="Sebra R.P."/>
            <person name="Landweber L.F."/>
        </authorList>
    </citation>
    <scope>NUCLEOTIDE SEQUENCE [LARGE SCALE GENOMIC DNA]</scope>
    <source>
        <strain evidence="2">JRB310</strain>
    </source>
</reference>
<evidence type="ECO:0000313" key="2">
    <source>
        <dbReference type="Proteomes" id="UP000053232"/>
    </source>
</evidence>
<accession>A0A073HZH6</accession>
<dbReference type="AlphaFoldDB" id="A0A073HZH6"/>
<protein>
    <submittedName>
        <fullName evidence="1">Uncharacterized protein</fullName>
    </submittedName>
</protein>
<sequence>MLRCLYCLNERGKISDKTNQSMGSHVYGCHSASLKRNGIYENYKLTEGRDYIETSECIQVANKISPKSKDIQKQKASKSNNATVNIQDKINKLQQAKQVEYDEEVNELAGQSLLNELLKFYSSIFSNDKDLITQLNVMNQKLHQQDLLIEHLMQQTKLLQNNRKAKELILKYIENDLTPVEKCQKIKQVSRAEINKIEFTLTGIDEQIDQIQEKYQEDFIQSQYLVEEFISKCLQFLVETVKNIKTISIDLDMRKSKQLKTNQ</sequence>